<evidence type="ECO:0000313" key="2">
    <source>
        <dbReference type="Proteomes" id="UP000018168"/>
    </source>
</evidence>
<reference evidence="1" key="1">
    <citation type="submission" date="2012-11" db="EMBL/GenBank/DDBJ databases">
        <title>Dependencies among metagenomic species, viruses, plasmids and units of genetic variation.</title>
        <authorList>
            <person name="Nielsen H.B."/>
            <person name="Almeida M."/>
            <person name="Juncker A.S."/>
            <person name="Rasmussen S."/>
            <person name="Li J."/>
            <person name="Sunagawa S."/>
            <person name="Plichta D."/>
            <person name="Gautier L."/>
            <person name="Le Chatelier E."/>
            <person name="Peletier E."/>
            <person name="Bonde I."/>
            <person name="Nielsen T."/>
            <person name="Manichanh C."/>
            <person name="Arumugam M."/>
            <person name="Batto J."/>
            <person name="Santos M.B.Q.D."/>
            <person name="Blom N."/>
            <person name="Borruel N."/>
            <person name="Burgdorf K.S."/>
            <person name="Boumezbeur F."/>
            <person name="Casellas F."/>
            <person name="Dore J."/>
            <person name="Guarner F."/>
            <person name="Hansen T."/>
            <person name="Hildebrand F."/>
            <person name="Kaas R.S."/>
            <person name="Kennedy S."/>
            <person name="Kristiansen K."/>
            <person name="Kultima J.R."/>
            <person name="Leonard P."/>
            <person name="Levenez F."/>
            <person name="Lund O."/>
            <person name="Moumen B."/>
            <person name="Le Paslier D."/>
            <person name="Pons N."/>
            <person name="Pedersen O."/>
            <person name="Prifti E."/>
            <person name="Qin J."/>
            <person name="Raes J."/>
            <person name="Tap J."/>
            <person name="Tims S."/>
            <person name="Ussery D.W."/>
            <person name="Yamada T."/>
            <person name="MetaHit consortium"/>
            <person name="Renault P."/>
            <person name="Sicheritz-Ponten T."/>
            <person name="Bork P."/>
            <person name="Wang J."/>
            <person name="Brunak S."/>
            <person name="Ehrlich S.D."/>
        </authorList>
    </citation>
    <scope>NUCLEOTIDE SEQUENCE [LARGE SCALE GENOMIC DNA]</scope>
</reference>
<proteinExistence type="predicted"/>
<evidence type="ECO:0000313" key="1">
    <source>
        <dbReference type="EMBL" id="CDC03868.1"/>
    </source>
</evidence>
<dbReference type="AlphaFoldDB" id="R6MVU8"/>
<sequence>MEEMADACLSYGRKEGGTEQPCLTREAMLRWFST</sequence>
<name>R6MVU8_9FIRM</name>
<organism evidence="1 2">
    <name type="scientific">[Clostridium] leptum CAG:27</name>
    <dbReference type="NCBI Taxonomy" id="1263068"/>
    <lineage>
        <taxon>Bacteria</taxon>
        <taxon>Bacillati</taxon>
        <taxon>Bacillota</taxon>
        <taxon>Clostridia</taxon>
        <taxon>Eubacteriales</taxon>
        <taxon>Oscillospiraceae</taxon>
        <taxon>Oscillospiraceae incertae sedis</taxon>
    </lineage>
</organism>
<dbReference type="EMBL" id="CBEP010000027">
    <property type="protein sequence ID" value="CDC03868.1"/>
    <property type="molecule type" value="Genomic_DNA"/>
</dbReference>
<gene>
    <name evidence="1" type="ORF">BN578_01864</name>
</gene>
<comment type="caution">
    <text evidence="1">The sequence shown here is derived from an EMBL/GenBank/DDBJ whole genome shotgun (WGS) entry which is preliminary data.</text>
</comment>
<accession>R6MVU8</accession>
<dbReference type="Proteomes" id="UP000018168">
    <property type="component" value="Unassembled WGS sequence"/>
</dbReference>
<protein>
    <submittedName>
        <fullName evidence="1">Uncharacterized protein</fullName>
    </submittedName>
</protein>